<gene>
    <name evidence="1" type="ORF">METZ01_LOCUS244893</name>
</gene>
<proteinExistence type="predicted"/>
<dbReference type="AlphaFoldDB" id="A0A382HY78"/>
<name>A0A382HY78_9ZZZZ</name>
<reference evidence="1" key="1">
    <citation type="submission" date="2018-05" db="EMBL/GenBank/DDBJ databases">
        <authorList>
            <person name="Lanie J.A."/>
            <person name="Ng W.-L."/>
            <person name="Kazmierczak K.M."/>
            <person name="Andrzejewski T.M."/>
            <person name="Davidsen T.M."/>
            <person name="Wayne K.J."/>
            <person name="Tettelin H."/>
            <person name="Glass J.I."/>
            <person name="Rusch D."/>
            <person name="Podicherti R."/>
            <person name="Tsui H.-C.T."/>
            <person name="Winkler M.E."/>
        </authorList>
    </citation>
    <scope>NUCLEOTIDE SEQUENCE</scope>
</reference>
<dbReference type="EMBL" id="UINC01063911">
    <property type="protein sequence ID" value="SVB92039.1"/>
    <property type="molecule type" value="Genomic_DNA"/>
</dbReference>
<protein>
    <submittedName>
        <fullName evidence="1">Uncharacterized protein</fullName>
    </submittedName>
</protein>
<evidence type="ECO:0000313" key="1">
    <source>
        <dbReference type="EMBL" id="SVB92039.1"/>
    </source>
</evidence>
<sequence length="108" mass="11902">MTSIDGVDFTEAPGEVEGSPYWVDLWGCVNGYRIGMQVKPDSFHSASVSVYQGGTKSGMRKGHDKFESDYGGKVFTTNLTHGEPPEYMVRAISEEIVRLRNLPSGDHC</sequence>
<organism evidence="1">
    <name type="scientific">marine metagenome</name>
    <dbReference type="NCBI Taxonomy" id="408172"/>
    <lineage>
        <taxon>unclassified sequences</taxon>
        <taxon>metagenomes</taxon>
        <taxon>ecological metagenomes</taxon>
    </lineage>
</organism>
<accession>A0A382HY78</accession>